<dbReference type="EMBL" id="JBHULK010000001">
    <property type="protein sequence ID" value="MFD2533733.1"/>
    <property type="molecule type" value="Genomic_DNA"/>
</dbReference>
<comment type="caution">
    <text evidence="2">The sequence shown here is derived from an EMBL/GenBank/DDBJ whole genome shotgun (WGS) entry which is preliminary data.</text>
</comment>
<evidence type="ECO:0000313" key="3">
    <source>
        <dbReference type="Proteomes" id="UP001597441"/>
    </source>
</evidence>
<evidence type="ECO:0000313" key="2">
    <source>
        <dbReference type="EMBL" id="MFD2533733.1"/>
    </source>
</evidence>
<dbReference type="Pfam" id="PF08818">
    <property type="entry name" value="DUF1801"/>
    <property type="match status" value="1"/>
</dbReference>
<evidence type="ECO:0000259" key="1">
    <source>
        <dbReference type="Pfam" id="PF08818"/>
    </source>
</evidence>
<accession>A0ABW5JLT6</accession>
<reference evidence="3" key="1">
    <citation type="journal article" date="2019" name="Int. J. Syst. Evol. Microbiol.">
        <title>The Global Catalogue of Microorganisms (GCM) 10K type strain sequencing project: providing services to taxonomists for standard genome sequencing and annotation.</title>
        <authorList>
            <consortium name="The Broad Institute Genomics Platform"/>
            <consortium name="The Broad Institute Genome Sequencing Center for Infectious Disease"/>
            <person name="Wu L."/>
            <person name="Ma J."/>
        </authorList>
    </citation>
    <scope>NUCLEOTIDE SEQUENCE [LARGE SCALE GENOMIC DNA]</scope>
    <source>
        <strain evidence="3">KCTC 42903</strain>
    </source>
</reference>
<dbReference type="Gene3D" id="3.90.1150.200">
    <property type="match status" value="1"/>
</dbReference>
<feature type="domain" description="YdhG-like" evidence="1">
    <location>
        <begin position="17"/>
        <end position="112"/>
    </location>
</feature>
<name>A0ABW5JLT6_9FLAO</name>
<organism evidence="2 3">
    <name type="scientific">Gelatiniphilus marinus</name>
    <dbReference type="NCBI Taxonomy" id="1759464"/>
    <lineage>
        <taxon>Bacteria</taxon>
        <taxon>Pseudomonadati</taxon>
        <taxon>Bacteroidota</taxon>
        <taxon>Flavobacteriia</taxon>
        <taxon>Flavobacteriales</taxon>
        <taxon>Flavobacteriaceae</taxon>
        <taxon>Gelatiniphilus</taxon>
    </lineage>
</organism>
<keyword evidence="3" id="KW-1185">Reference proteome</keyword>
<dbReference type="Proteomes" id="UP001597441">
    <property type="component" value="Unassembled WGS sequence"/>
</dbReference>
<gene>
    <name evidence="2" type="ORF">ACFSQS_01355</name>
</gene>
<proteinExistence type="predicted"/>
<dbReference type="InterPro" id="IPR014922">
    <property type="entry name" value="YdhG-like"/>
</dbReference>
<dbReference type="SUPFAM" id="SSF159888">
    <property type="entry name" value="YdhG-like"/>
    <property type="match status" value="1"/>
</dbReference>
<protein>
    <submittedName>
        <fullName evidence="2">DUF1801 domain-containing protein</fullName>
    </submittedName>
</protein>
<sequence length="123" mass="14672">MVNPAEHYILNQPEPYRSILMHIQVIIEHTIPEAELKYKWRMPCYYLGKTPVCYLNASHKKQFVDVGFWHSAYLLQFDEHLVSENRKVVKSLRYHSLEDIDETIFIAILKEAEKQKGKSFYNK</sequence>
<dbReference type="RefSeq" id="WP_388012907.1">
    <property type="nucleotide sequence ID" value="NZ_JBHUDT010000001.1"/>
</dbReference>